<gene>
    <name evidence="5" type="ORF">SG34_032035</name>
</gene>
<dbReference type="EMBL" id="CP059734">
    <property type="protein sequence ID" value="WDE08555.1"/>
    <property type="molecule type" value="Genomic_DNA"/>
</dbReference>
<dbReference type="Pfam" id="PF00486">
    <property type="entry name" value="Trans_reg_C"/>
    <property type="match status" value="1"/>
</dbReference>
<feature type="domain" description="OmpR/PhoB-type" evidence="4">
    <location>
        <begin position="1"/>
        <end position="97"/>
    </location>
</feature>
<organism evidence="5 6">
    <name type="scientific">Thalassomonas viridans</name>
    <dbReference type="NCBI Taxonomy" id="137584"/>
    <lineage>
        <taxon>Bacteria</taxon>
        <taxon>Pseudomonadati</taxon>
        <taxon>Pseudomonadota</taxon>
        <taxon>Gammaproteobacteria</taxon>
        <taxon>Alteromonadales</taxon>
        <taxon>Colwelliaceae</taxon>
        <taxon>Thalassomonas</taxon>
    </lineage>
</organism>
<dbReference type="SMART" id="SM00862">
    <property type="entry name" value="Trans_reg_C"/>
    <property type="match status" value="1"/>
</dbReference>
<feature type="DNA-binding region" description="OmpR/PhoB-type" evidence="2">
    <location>
        <begin position="1"/>
        <end position="97"/>
    </location>
</feature>
<dbReference type="InterPro" id="IPR036388">
    <property type="entry name" value="WH-like_DNA-bd_sf"/>
</dbReference>
<evidence type="ECO:0000256" key="1">
    <source>
        <dbReference type="ARBA" id="ARBA00023125"/>
    </source>
</evidence>
<dbReference type="InterPro" id="IPR016032">
    <property type="entry name" value="Sig_transdc_resp-reg_C-effctor"/>
</dbReference>
<reference evidence="5 6" key="1">
    <citation type="journal article" date="2015" name="Genome Announc.">
        <title>Draft Genome Sequences of Marine Isolates of Thalassomonas viridans and Thalassomonas actiniarum.</title>
        <authorList>
            <person name="Olonade I."/>
            <person name="van Zyl L.J."/>
            <person name="Trindade M."/>
        </authorList>
    </citation>
    <scope>NUCLEOTIDE SEQUENCE [LARGE SCALE GENOMIC DNA]</scope>
    <source>
        <strain evidence="5 6">XOM25</strain>
    </source>
</reference>
<dbReference type="GO" id="GO:0006355">
    <property type="term" value="P:regulation of DNA-templated transcription"/>
    <property type="evidence" value="ECO:0007669"/>
    <property type="project" value="InterPro"/>
</dbReference>
<accession>A0AAE9Z9K6</accession>
<evidence type="ECO:0000313" key="5">
    <source>
        <dbReference type="EMBL" id="WDE08555.1"/>
    </source>
</evidence>
<dbReference type="CDD" id="cd00383">
    <property type="entry name" value="trans_reg_C"/>
    <property type="match status" value="1"/>
</dbReference>
<keyword evidence="3" id="KW-0472">Membrane</keyword>
<dbReference type="AlphaFoldDB" id="A0AAE9Z9K6"/>
<proteinExistence type="predicted"/>
<dbReference type="GO" id="GO:0003677">
    <property type="term" value="F:DNA binding"/>
    <property type="evidence" value="ECO:0007669"/>
    <property type="project" value="UniProtKB-UniRule"/>
</dbReference>
<protein>
    <submittedName>
        <fullName evidence="5">Winged helix-turn-helix transcriptional regulator</fullName>
    </submittedName>
</protein>
<feature type="transmembrane region" description="Helical" evidence="3">
    <location>
        <begin position="133"/>
        <end position="158"/>
    </location>
</feature>
<evidence type="ECO:0000313" key="6">
    <source>
        <dbReference type="Proteomes" id="UP000032352"/>
    </source>
</evidence>
<dbReference type="Gene3D" id="1.10.10.10">
    <property type="entry name" value="Winged helix-like DNA-binding domain superfamily/Winged helix DNA-binding domain"/>
    <property type="match status" value="1"/>
</dbReference>
<keyword evidence="3" id="KW-1133">Transmembrane helix</keyword>
<sequence length="740" mass="84232">MNIKVGKWLIDEQSHGLVDGDEKIELNLAAFKLLQLFISCPGEIIPLAKIKEQVWETEFTTDNLVYQTIRALRKALEGDSGESYIKTVPRHGYQLVVEIEEVMPAVVDNAETAVATETITEKTITGKTMEKTVFSLSGVLLGLAIILLFLLVLTQIFWPTTDTIPESGGHLVLVNHNQEVAEPENQILERYYNKIARELNLDEIKLPDSTHLLANLNKLGDGKKLVVKLIPEQQAVLNLLFVGQPSRLAYLFIQPLNNLEHEQELAIISNQLSEVFHNPGLSQGNSGIAELLNGSREAKALASLSFDQPEPLAEARRLIEQSIEKNSLNEQQKKAKYYFMDALYSFYRIEYFDDQRLYLGVNHLLSKYNQSSYSVMAAAFYLANHDSVAIAFQLLEDLDQDPFITFIQGLFHLELDEDLPALNHFEKGYNRDKNFEDNTYFYLKSLILGKRRQELAAIYPGLKNEDYLATNIYYVFYDWLMINGNYPEAMKLLSHFSKELICDSDLYGNMALLNNSLLQFEQADKWQGQLAAIDNRNWRMPWLTYVRMLSDNNLSAYTSWYDNYRKNILGEDTFADPLILSFIAQLALGEFKQVNDELPLLTAADASFNSKTFIEIATAVIQADILRQQGQDEKLAGVLAPMEERVLAFDWDELSFINQVLGSYFTLYRNLTQAEVHLLDGCKKNPAICLGWQNIPLLTPVMQTDKLQQAQVKAKQLIEGSREQLDKLNEQITQQCKVAG</sequence>
<evidence type="ECO:0000259" key="4">
    <source>
        <dbReference type="PROSITE" id="PS51755"/>
    </source>
</evidence>
<keyword evidence="6" id="KW-1185">Reference proteome</keyword>
<dbReference type="KEGG" id="tvd:SG34_032035"/>
<dbReference type="GO" id="GO:0000160">
    <property type="term" value="P:phosphorelay signal transduction system"/>
    <property type="evidence" value="ECO:0007669"/>
    <property type="project" value="InterPro"/>
</dbReference>
<name>A0AAE9Z9K6_9GAMM</name>
<keyword evidence="1 2" id="KW-0238">DNA-binding</keyword>
<evidence type="ECO:0000256" key="3">
    <source>
        <dbReference type="SAM" id="Phobius"/>
    </source>
</evidence>
<dbReference type="PROSITE" id="PS51755">
    <property type="entry name" value="OMPR_PHOB"/>
    <property type="match status" value="1"/>
</dbReference>
<dbReference type="SUPFAM" id="SSF46894">
    <property type="entry name" value="C-terminal effector domain of the bipartite response regulators"/>
    <property type="match status" value="1"/>
</dbReference>
<reference evidence="5 6" key="2">
    <citation type="journal article" date="2022" name="Mar. Drugs">
        <title>Bioassay-Guided Fractionation Leads to the Detection of Cholic Acid Generated by the Rare Thalassomonas sp.</title>
        <authorList>
            <person name="Pheiffer F."/>
            <person name="Schneider Y.K."/>
            <person name="Hansen E.H."/>
            <person name="Andersen J.H."/>
            <person name="Isaksson J."/>
            <person name="Busche T."/>
            <person name="R C."/>
            <person name="Kalinowski J."/>
            <person name="Zyl L.V."/>
            <person name="Trindade M."/>
        </authorList>
    </citation>
    <scope>NUCLEOTIDE SEQUENCE [LARGE SCALE GENOMIC DNA]</scope>
    <source>
        <strain evidence="5 6">XOM25</strain>
    </source>
</reference>
<keyword evidence="3" id="KW-0812">Transmembrane</keyword>
<dbReference type="InterPro" id="IPR001867">
    <property type="entry name" value="OmpR/PhoB-type_DNA-bd"/>
</dbReference>
<dbReference type="RefSeq" id="WP_044841927.1">
    <property type="nucleotide sequence ID" value="NZ_CP059734.1"/>
</dbReference>
<evidence type="ECO:0000256" key="2">
    <source>
        <dbReference type="PROSITE-ProRule" id="PRU01091"/>
    </source>
</evidence>
<dbReference type="Proteomes" id="UP000032352">
    <property type="component" value="Chromosome pTvir"/>
</dbReference>